<reference evidence="7 8" key="1">
    <citation type="submission" date="2021-03" db="EMBL/GenBank/DDBJ databases">
        <authorList>
            <person name="King G.J."/>
            <person name="Bancroft I."/>
            <person name="Baten A."/>
            <person name="Bloomfield J."/>
            <person name="Borpatragohain P."/>
            <person name="He Z."/>
            <person name="Irish N."/>
            <person name="Irwin J."/>
            <person name="Liu K."/>
            <person name="Mauleon R.P."/>
            <person name="Moore J."/>
            <person name="Morris R."/>
            <person name="Ostergaard L."/>
            <person name="Wang B."/>
            <person name="Wells R."/>
        </authorList>
    </citation>
    <scope>NUCLEOTIDE SEQUENCE [LARGE SCALE GENOMIC DNA]</scope>
    <source>
        <strain evidence="7">R-o-18</strain>
        <tissue evidence="7">Leaf</tissue>
    </source>
</reference>
<gene>
    <name evidence="7" type="primary">A07p027070.1_BraROA</name>
    <name evidence="7" type="ORF">IGI04_027376</name>
</gene>
<organism evidence="7 8">
    <name type="scientific">Brassica rapa subsp. trilocularis</name>
    <dbReference type="NCBI Taxonomy" id="1813537"/>
    <lineage>
        <taxon>Eukaryota</taxon>
        <taxon>Viridiplantae</taxon>
        <taxon>Streptophyta</taxon>
        <taxon>Embryophyta</taxon>
        <taxon>Tracheophyta</taxon>
        <taxon>Spermatophyta</taxon>
        <taxon>Magnoliopsida</taxon>
        <taxon>eudicotyledons</taxon>
        <taxon>Gunneridae</taxon>
        <taxon>Pentapetalae</taxon>
        <taxon>rosids</taxon>
        <taxon>malvids</taxon>
        <taxon>Brassicales</taxon>
        <taxon>Brassicaceae</taxon>
        <taxon>Brassiceae</taxon>
        <taxon>Brassica</taxon>
    </lineage>
</organism>
<evidence type="ECO:0000256" key="5">
    <source>
        <dbReference type="SAM" id="MobiDB-lite"/>
    </source>
</evidence>
<feature type="coiled-coil region" evidence="4">
    <location>
        <begin position="343"/>
        <end position="395"/>
    </location>
</feature>
<evidence type="ECO:0000256" key="3">
    <source>
        <dbReference type="PROSITE-ProRule" id="PRU00221"/>
    </source>
</evidence>
<dbReference type="InterPro" id="IPR036322">
    <property type="entry name" value="WD40_repeat_dom_sf"/>
</dbReference>
<accession>A0ABQ7KYV5</accession>
<dbReference type="PANTHER" id="PTHR14221:SF40">
    <property type="entry name" value="SIMILARITY TO UNKNOWN PROTEIN"/>
    <property type="match status" value="1"/>
</dbReference>
<feature type="compositionally biased region" description="Basic residues" evidence="5">
    <location>
        <begin position="134"/>
        <end position="144"/>
    </location>
</feature>
<dbReference type="InterPro" id="IPR040324">
    <property type="entry name" value="WDR44/Dgr2"/>
</dbReference>
<feature type="compositionally biased region" description="Low complexity" evidence="5">
    <location>
        <begin position="650"/>
        <end position="666"/>
    </location>
</feature>
<evidence type="ECO:0000256" key="4">
    <source>
        <dbReference type="SAM" id="Coils"/>
    </source>
</evidence>
<evidence type="ECO:0000256" key="6">
    <source>
        <dbReference type="SAM" id="SignalP"/>
    </source>
</evidence>
<comment type="caution">
    <text evidence="7">The sequence shown here is derived from an EMBL/GenBank/DDBJ whole genome shotgun (WGS) entry which is preliminary data.</text>
</comment>
<sequence length="1234" mass="136017">MFSRTFRLSHYSRKIFCRVLILLHCFLGEWRSDLPTVLPIRAKRLDIFPRDVQKQISEAKKMGTLPDLSAMIAAQLGLVSGDGPSTAVPRSGEVPPFEAGGAGKGKKRKRGDGSGAGRSTEEVSDVPPSSEPQKKKKKKRTKKKSVSEESGNLEGPTETEGGDVEEEGLHPEEEAFATRALGEEDDEEEAVDGQEPEASLGDIGSDNLEEESEGSPLLIRRRDDGADGEEQFPAPISPYVEVPARPNIGAVQTGTSSRGDAILRRVPGVSFPDKVDFHYEGPAPLAYVPEKCGELLRQFRGRAKPLPAVKDLIFGGEYEEAARAKLLGDSAMNVLIDKYDTALKGALGELELAKKEFAEKEEVLARQISEKRSNLEKLNGMMTRTITRRDELKAELEASRGIGPSTAFEGETPNRGNLAAEDNAPLLVLSDTSAEGSRRGNEEEIVGVFEEIPRSDEVHVSPAVRESSVRASELSALNDHLSIKNRDFSRFEVTLFVRCKCCSRHQIKKLVVMGSRGSEEEDDWFSDAREEVSDYNSQVEEEEEEFVQASGDLDLWTMNPDSVTNRRHKFFQSMGFSFKKRDLLLPCPGDDDVIVPVSQPLNSVSEEEEKLLRNESISSQSDTSSRFRGGRFLDRAKHIDDRIFLTRDCSSNSEGLSESGSTSSRSADLQSSPSSRYEDSPKKGGAKGWLKKLGVLTHLLDVDLDGDSDGSSLGSSTRRQLTRVQSFKKQFKELSSLCVGQEFSAHDGSIVVMKFSHGGNYLATAGEDCVVRVWTIAEVERRDSMFEVADSDSSSNCVYFGMNDKSQIEPLSIENEKLEKSRGLLRKKSESTCAVLPSKVFTISETPQHEFRGHGGEILDLSWSDKGFLLSSSVDETVRLWRVGASDECLGVFSHKSFVTCVAFSPVDDNYFISGSTDGKVRIWDVSSVRVVDYTDVKEIVTALCYRPDAKGVVVGSMTGDCLFYHTIDNQLELDREISLHGGMKKNKKKVPSKRITGFQFFPGDSDKLMVTSADSQIRIICGVDTVCKLKKASSLRTTLSPTSALFTSDGKHIVSTIEDSGIHVWDYSQPNKKAASPPQKPKTIRSYEGFLSDNVSVAIPWLGQGKEEDSVCSFIADLDKKFAHLPLPVRDCFSQVKGATTWPEEKLGVVAGSAAAAISATASSRSKLRLLRSVCQNVNNTCTPHLWGLVIVTATWDGRIRVFHNYGLPIRSSLKAFKEHELKWVSLYLVLYV</sequence>
<keyword evidence="8" id="KW-1185">Reference proteome</keyword>
<dbReference type="Pfam" id="PF00400">
    <property type="entry name" value="WD40"/>
    <property type="match status" value="3"/>
</dbReference>
<keyword evidence="6" id="KW-0732">Signal</keyword>
<keyword evidence="1 3" id="KW-0853">WD repeat</keyword>
<dbReference type="SUPFAM" id="SSF50978">
    <property type="entry name" value="WD40 repeat-like"/>
    <property type="match status" value="1"/>
</dbReference>
<proteinExistence type="predicted"/>
<evidence type="ECO:0000256" key="2">
    <source>
        <dbReference type="ARBA" id="ARBA00022737"/>
    </source>
</evidence>
<keyword evidence="2" id="KW-0677">Repeat</keyword>
<feature type="signal peptide" evidence="6">
    <location>
        <begin position="1"/>
        <end position="32"/>
    </location>
</feature>
<evidence type="ECO:0000313" key="7">
    <source>
        <dbReference type="EMBL" id="KAG5379534.1"/>
    </source>
</evidence>
<dbReference type="PANTHER" id="PTHR14221">
    <property type="entry name" value="WD REPEAT DOMAIN 44"/>
    <property type="match status" value="1"/>
</dbReference>
<feature type="region of interest" description="Disordered" evidence="5">
    <location>
        <begin position="650"/>
        <end position="685"/>
    </location>
</feature>
<dbReference type="PRINTS" id="PR00320">
    <property type="entry name" value="GPROTEINBRPT"/>
</dbReference>
<name>A0ABQ7KYV5_BRACM</name>
<dbReference type="PROSITE" id="PS50294">
    <property type="entry name" value="WD_REPEATS_REGION"/>
    <property type="match status" value="3"/>
</dbReference>
<dbReference type="EMBL" id="JADBGQ010000009">
    <property type="protein sequence ID" value="KAG5379534.1"/>
    <property type="molecule type" value="Genomic_DNA"/>
</dbReference>
<dbReference type="Proteomes" id="UP000823674">
    <property type="component" value="Chromosome A07"/>
</dbReference>
<feature type="region of interest" description="Disordered" evidence="5">
    <location>
        <begin position="403"/>
        <end position="423"/>
    </location>
</feature>
<dbReference type="InterPro" id="IPR001680">
    <property type="entry name" value="WD40_rpt"/>
</dbReference>
<feature type="coiled-coil region" evidence="4">
    <location>
        <begin position="525"/>
        <end position="552"/>
    </location>
</feature>
<feature type="compositionally biased region" description="Acidic residues" evidence="5">
    <location>
        <begin position="183"/>
        <end position="195"/>
    </location>
</feature>
<feature type="region of interest" description="Disordered" evidence="5">
    <location>
        <begin position="82"/>
        <end position="217"/>
    </location>
</feature>
<dbReference type="InterPro" id="IPR020472">
    <property type="entry name" value="WD40_PAC1"/>
</dbReference>
<feature type="chain" id="PRO_5046379085" evidence="6">
    <location>
        <begin position="33"/>
        <end position="1234"/>
    </location>
</feature>
<keyword evidence="4" id="KW-0175">Coiled coil</keyword>
<dbReference type="PROSITE" id="PS50082">
    <property type="entry name" value="WD_REPEATS_2"/>
    <property type="match status" value="3"/>
</dbReference>
<dbReference type="Gene3D" id="2.130.10.10">
    <property type="entry name" value="YVTN repeat-like/Quinoprotein amine dehydrogenase"/>
    <property type="match status" value="3"/>
</dbReference>
<evidence type="ECO:0000313" key="8">
    <source>
        <dbReference type="Proteomes" id="UP000823674"/>
    </source>
</evidence>
<dbReference type="SMART" id="SM00320">
    <property type="entry name" value="WD40"/>
    <property type="match status" value="7"/>
</dbReference>
<protein>
    <submittedName>
        <fullName evidence="7">Uncharacterized protein</fullName>
    </submittedName>
</protein>
<feature type="repeat" description="WD" evidence="3">
    <location>
        <begin position="892"/>
        <end position="934"/>
    </location>
</feature>
<feature type="repeat" description="WD" evidence="3">
    <location>
        <begin position="851"/>
        <end position="883"/>
    </location>
</feature>
<evidence type="ECO:0000256" key="1">
    <source>
        <dbReference type="ARBA" id="ARBA00022574"/>
    </source>
</evidence>
<dbReference type="InterPro" id="IPR015943">
    <property type="entry name" value="WD40/YVTN_repeat-like_dom_sf"/>
</dbReference>
<feature type="repeat" description="WD" evidence="3">
    <location>
        <begin position="743"/>
        <end position="784"/>
    </location>
</feature>